<proteinExistence type="predicted"/>
<dbReference type="InterPro" id="IPR045026">
    <property type="entry name" value="LIMYB"/>
</dbReference>
<dbReference type="EMBL" id="CAEKDK010000007">
    <property type="protein sequence ID" value="CAB4287830.1"/>
    <property type="molecule type" value="Genomic_DNA"/>
</dbReference>
<dbReference type="EMBL" id="CAEKKB010000007">
    <property type="protein sequence ID" value="CAB4318201.1"/>
    <property type="molecule type" value="Genomic_DNA"/>
</dbReference>
<reference evidence="4 5" key="2">
    <citation type="submission" date="2020-05" db="EMBL/GenBank/DDBJ databases">
        <authorList>
            <person name="Campoy J."/>
            <person name="Schneeberger K."/>
            <person name="Spophaly S."/>
        </authorList>
    </citation>
    <scope>NUCLEOTIDE SEQUENCE [LARGE SCALE GENOMIC DNA]</scope>
    <source>
        <strain evidence="4">PruArmRojPasFocal</strain>
    </source>
</reference>
<evidence type="ECO:0000313" key="3">
    <source>
        <dbReference type="EMBL" id="CAB4287830.1"/>
    </source>
</evidence>
<evidence type="ECO:0000259" key="2">
    <source>
        <dbReference type="Pfam" id="PF12776"/>
    </source>
</evidence>
<evidence type="ECO:0000313" key="6">
    <source>
        <dbReference type="Proteomes" id="UP000507245"/>
    </source>
</evidence>
<feature type="compositionally biased region" description="Basic and acidic residues" evidence="1">
    <location>
        <begin position="149"/>
        <end position="160"/>
    </location>
</feature>
<accession>A0A6J5XYC5</accession>
<dbReference type="Proteomes" id="UP000507222">
    <property type="component" value="Unassembled WGS sequence"/>
</dbReference>
<dbReference type="PANTHER" id="PTHR47584:SF9">
    <property type="entry name" value="L10-INTERACTING MYB DOMAIN-CONTAINING PROTEIN-LIKE"/>
    <property type="match status" value="1"/>
</dbReference>
<sequence length="294" mass="33130">MANRPTRTRGLTLQHQQQQSRARWTTPLTEILVNLMVDQVHKGNRKNHNFGKKAWKYMCDEFHKRTGLKWDKEQLKNRGAVLRRIYVTVTSLLDQSDFSWDESTGAIVASDEVWAEYVREHPDAETLKVSGCPIYKELCTIFSEPPTNGKHDHPAEHEGGDPNSCPPEQEVSSSDSEEANDAVNDQETIQPSTPSTTGIRKRGRKGIDDAIAGAILEMAAASKLRTAATQQHNARYTIANCIAELDKMQGVDEQVYFAALDLFNKPIAREVFLSLKGEKRLIWLLRKCTSDPVL</sequence>
<evidence type="ECO:0000313" key="4">
    <source>
        <dbReference type="EMBL" id="CAB4318201.1"/>
    </source>
</evidence>
<dbReference type="OrthoDB" id="76215at2759"/>
<dbReference type="InterPro" id="IPR024752">
    <property type="entry name" value="Myb/SANT-like_dom"/>
</dbReference>
<evidence type="ECO:0000313" key="5">
    <source>
        <dbReference type="Proteomes" id="UP000507222"/>
    </source>
</evidence>
<dbReference type="AlphaFoldDB" id="A0A6J5XYC5"/>
<evidence type="ECO:0000256" key="1">
    <source>
        <dbReference type="SAM" id="MobiDB-lite"/>
    </source>
</evidence>
<reference evidence="6" key="1">
    <citation type="journal article" date="2020" name="Genome Biol.">
        <title>Gamete binning: chromosome-level and haplotype-resolved genome assembly enabled by high-throughput single-cell sequencing of gamete genomes.</title>
        <authorList>
            <person name="Campoy J.A."/>
            <person name="Sun H."/>
            <person name="Goel M."/>
            <person name="Jiao W.-B."/>
            <person name="Folz-Donahue K."/>
            <person name="Wang N."/>
            <person name="Rubio M."/>
            <person name="Liu C."/>
            <person name="Kukat C."/>
            <person name="Ruiz D."/>
            <person name="Huettel B."/>
            <person name="Schneeberger K."/>
        </authorList>
    </citation>
    <scope>NUCLEOTIDE SEQUENCE [LARGE SCALE GENOMIC DNA]</scope>
    <source>
        <strain evidence="6">cv. Rojo Pasion</strain>
    </source>
</reference>
<dbReference type="PANTHER" id="PTHR47584">
    <property type="match status" value="1"/>
</dbReference>
<organism evidence="4 6">
    <name type="scientific">Prunus armeniaca</name>
    <name type="common">Apricot</name>
    <name type="synonym">Armeniaca vulgaris</name>
    <dbReference type="NCBI Taxonomy" id="36596"/>
    <lineage>
        <taxon>Eukaryota</taxon>
        <taxon>Viridiplantae</taxon>
        <taxon>Streptophyta</taxon>
        <taxon>Embryophyta</taxon>
        <taxon>Tracheophyta</taxon>
        <taxon>Spermatophyta</taxon>
        <taxon>Magnoliopsida</taxon>
        <taxon>eudicotyledons</taxon>
        <taxon>Gunneridae</taxon>
        <taxon>Pentapetalae</taxon>
        <taxon>rosids</taxon>
        <taxon>fabids</taxon>
        <taxon>Rosales</taxon>
        <taxon>Rosaceae</taxon>
        <taxon>Amygdaloideae</taxon>
        <taxon>Amygdaleae</taxon>
        <taxon>Prunus</taxon>
    </lineage>
</organism>
<name>A0A6J5XYC5_PRUAR</name>
<keyword evidence="6" id="KW-1185">Reference proteome</keyword>
<dbReference type="Pfam" id="PF12776">
    <property type="entry name" value="Myb_DNA-bind_3"/>
    <property type="match status" value="1"/>
</dbReference>
<feature type="domain" description="Myb/SANT-like" evidence="2">
    <location>
        <begin position="23"/>
        <end position="117"/>
    </location>
</feature>
<dbReference type="Proteomes" id="UP000507245">
    <property type="component" value="Unassembled WGS sequence"/>
</dbReference>
<protein>
    <recommendedName>
        <fullName evidence="2">Myb/SANT-like domain-containing protein</fullName>
    </recommendedName>
</protein>
<gene>
    <name evidence="3" type="ORF">CURHAP_LOCUS45851</name>
    <name evidence="4" type="ORF">ORAREDHAP_LOCUS45193</name>
</gene>
<feature type="region of interest" description="Disordered" evidence="1">
    <location>
        <begin position="145"/>
        <end position="203"/>
    </location>
</feature>
<feature type="compositionally biased region" description="Polar residues" evidence="1">
    <location>
        <begin position="183"/>
        <end position="198"/>
    </location>
</feature>